<keyword evidence="4" id="KW-0472">Membrane</keyword>
<dbReference type="Proteomes" id="UP001152836">
    <property type="component" value="Unassembled WGS sequence"/>
</dbReference>
<dbReference type="Pfam" id="PF12796">
    <property type="entry name" value="Ank_2"/>
    <property type="match status" value="1"/>
</dbReference>
<dbReference type="AlphaFoldDB" id="A0AAU9Z5S4"/>
<evidence type="ECO:0000256" key="4">
    <source>
        <dbReference type="SAM" id="Phobius"/>
    </source>
</evidence>
<sequence>MNPESSQGRGARALMLQAASGLRNDLQGSAPGPWRGLARMSKPERMDPETAAAGNECLLLIEKGFQSAAKSNDLALMEKLFDKVNINAVNNMNRTALHFAMSRNNLSAHGLAVIHREAWSGSFQIMLMLVKAGADQRAKSQEEMNVLHLAAQNNNLRVVDYLIQDCTCRTWISPMRSSSLRLSSLNVLDLYVNLHLRSKLKKGQYGEKGREEPDANTCLHWMNGETPFMLAVEGGHEGCSPVLLAGGSDVSILNKFSISAWHTAIGNGHTSLVNFLLGEYKLLQDLNAEARCFPVCIFFFFSFLHPKESPLHLAVINNHPIVVNSLLRAQADVDILDQRQQTPLHVAADLGHVELVDTLLKAASDLQIPDKERLPWLWLPGATTDSLAVDMLIKAERYYAWREIRKAISSQIRGSFGKPPFCNRKLFSTLTLKNQAVQSIYFLMPVSSIFFWEGEDKNNFYQMSPSFLKKISLREIHVNFYIYLLCLCTSHLNYLHIVCVYIHGYILNHMYIPFKLPIYYFYIFDHHYTSLNSEILREIKMHRAKVNAESVFSLLYSCCLMF</sequence>
<gene>
    <name evidence="5" type="primary">Ankdd1b</name>
    <name evidence="5" type="ORF">PHOROB_LOCUS5406</name>
</gene>
<dbReference type="Gene3D" id="1.25.40.20">
    <property type="entry name" value="Ankyrin repeat-containing domain"/>
    <property type="match status" value="3"/>
</dbReference>
<keyword evidence="4" id="KW-1133">Transmembrane helix</keyword>
<dbReference type="InterPro" id="IPR036770">
    <property type="entry name" value="Ankyrin_rpt-contain_sf"/>
</dbReference>
<keyword evidence="1" id="KW-0677">Repeat</keyword>
<proteinExistence type="predicted"/>
<keyword evidence="6" id="KW-1185">Reference proteome</keyword>
<evidence type="ECO:0000313" key="6">
    <source>
        <dbReference type="Proteomes" id="UP001152836"/>
    </source>
</evidence>
<protein>
    <submittedName>
        <fullName evidence="5">Ankdd1b protein</fullName>
    </submittedName>
</protein>
<dbReference type="SMART" id="SM00248">
    <property type="entry name" value="ANK"/>
    <property type="match status" value="6"/>
</dbReference>
<accession>A0AAU9Z5S4</accession>
<dbReference type="SUPFAM" id="SSF48403">
    <property type="entry name" value="Ankyrin repeat"/>
    <property type="match status" value="1"/>
</dbReference>
<evidence type="ECO:0000256" key="2">
    <source>
        <dbReference type="ARBA" id="ARBA00023043"/>
    </source>
</evidence>
<feature type="repeat" description="ANK" evidence="3">
    <location>
        <begin position="223"/>
        <end position="255"/>
    </location>
</feature>
<dbReference type="EMBL" id="CALSGD010001397">
    <property type="protein sequence ID" value="CAH6787546.1"/>
    <property type="molecule type" value="Genomic_DNA"/>
</dbReference>
<dbReference type="PANTHER" id="PTHR24123">
    <property type="entry name" value="ANKYRIN REPEAT-CONTAINING"/>
    <property type="match status" value="1"/>
</dbReference>
<dbReference type="PROSITE" id="PS50297">
    <property type="entry name" value="ANK_REP_REGION"/>
    <property type="match status" value="3"/>
</dbReference>
<reference evidence="5" key="1">
    <citation type="submission" date="2022-06" db="EMBL/GenBank/DDBJ databases">
        <authorList>
            <person name="Andreotti S."/>
            <person name="Wyler E."/>
        </authorList>
    </citation>
    <scope>NUCLEOTIDE SEQUENCE</scope>
</reference>
<dbReference type="PANTHER" id="PTHR24123:SF33">
    <property type="entry name" value="PROTEIN HOS4"/>
    <property type="match status" value="1"/>
</dbReference>
<comment type="caution">
    <text evidence="5">The sequence shown here is derived from an EMBL/GenBank/DDBJ whole genome shotgun (WGS) entry which is preliminary data.</text>
</comment>
<feature type="transmembrane region" description="Helical" evidence="4">
    <location>
        <begin position="480"/>
        <end position="507"/>
    </location>
</feature>
<dbReference type="PROSITE" id="PS50088">
    <property type="entry name" value="ANK_REPEAT"/>
    <property type="match status" value="3"/>
</dbReference>
<evidence type="ECO:0000256" key="1">
    <source>
        <dbReference type="ARBA" id="ARBA00022737"/>
    </source>
</evidence>
<feature type="repeat" description="ANK" evidence="3">
    <location>
        <begin position="306"/>
        <end position="338"/>
    </location>
</feature>
<keyword evidence="4" id="KW-0812">Transmembrane</keyword>
<keyword evidence="2 3" id="KW-0040">ANK repeat</keyword>
<dbReference type="Pfam" id="PF00023">
    <property type="entry name" value="Ank"/>
    <property type="match status" value="2"/>
</dbReference>
<evidence type="ECO:0000256" key="3">
    <source>
        <dbReference type="PROSITE-ProRule" id="PRU00023"/>
    </source>
</evidence>
<name>A0AAU9Z5S4_PHORO</name>
<dbReference type="InterPro" id="IPR002110">
    <property type="entry name" value="Ankyrin_rpt"/>
</dbReference>
<organism evidence="5 6">
    <name type="scientific">Phodopus roborovskii</name>
    <name type="common">Roborovski's desert hamster</name>
    <name type="synonym">Cricetulus roborovskii</name>
    <dbReference type="NCBI Taxonomy" id="109678"/>
    <lineage>
        <taxon>Eukaryota</taxon>
        <taxon>Metazoa</taxon>
        <taxon>Chordata</taxon>
        <taxon>Craniata</taxon>
        <taxon>Vertebrata</taxon>
        <taxon>Euteleostomi</taxon>
        <taxon>Mammalia</taxon>
        <taxon>Eutheria</taxon>
        <taxon>Euarchontoglires</taxon>
        <taxon>Glires</taxon>
        <taxon>Rodentia</taxon>
        <taxon>Myomorpha</taxon>
        <taxon>Muroidea</taxon>
        <taxon>Cricetidae</taxon>
        <taxon>Cricetinae</taxon>
        <taxon>Phodopus</taxon>
    </lineage>
</organism>
<evidence type="ECO:0000313" key="5">
    <source>
        <dbReference type="EMBL" id="CAH6787546.1"/>
    </source>
</evidence>
<dbReference type="InterPro" id="IPR051165">
    <property type="entry name" value="Multifunctional_ANK_Repeat"/>
</dbReference>
<feature type="repeat" description="ANK" evidence="3">
    <location>
        <begin position="339"/>
        <end position="371"/>
    </location>
</feature>